<organism evidence="5 6">
    <name type="scientific">Nocardia ninae NBRC 108245</name>
    <dbReference type="NCBI Taxonomy" id="1210091"/>
    <lineage>
        <taxon>Bacteria</taxon>
        <taxon>Bacillati</taxon>
        <taxon>Actinomycetota</taxon>
        <taxon>Actinomycetes</taxon>
        <taxon>Mycobacteriales</taxon>
        <taxon>Nocardiaceae</taxon>
        <taxon>Nocardia</taxon>
    </lineage>
</organism>
<dbReference type="SUPFAM" id="SSF53474">
    <property type="entry name" value="alpha/beta-Hydrolases"/>
    <property type="match status" value="1"/>
</dbReference>
<evidence type="ECO:0000313" key="5">
    <source>
        <dbReference type="EMBL" id="GEM42721.1"/>
    </source>
</evidence>
<evidence type="ECO:0000259" key="4">
    <source>
        <dbReference type="Pfam" id="PF00135"/>
    </source>
</evidence>
<protein>
    <recommendedName>
        <fullName evidence="3">Carboxylic ester hydrolase</fullName>
        <ecNumber evidence="3">3.1.1.-</ecNumber>
    </recommendedName>
</protein>
<keyword evidence="6" id="KW-1185">Reference proteome</keyword>
<dbReference type="PANTHER" id="PTHR11559">
    <property type="entry name" value="CARBOXYLESTERASE"/>
    <property type="match status" value="1"/>
</dbReference>
<comment type="similarity">
    <text evidence="1 3">Belongs to the type-B carboxylesterase/lipase family.</text>
</comment>
<dbReference type="Gene3D" id="3.40.50.1820">
    <property type="entry name" value="alpha/beta hydrolase"/>
    <property type="match status" value="1"/>
</dbReference>
<dbReference type="PROSITE" id="PS00122">
    <property type="entry name" value="CARBOXYLESTERASE_B_1"/>
    <property type="match status" value="1"/>
</dbReference>
<evidence type="ECO:0000256" key="2">
    <source>
        <dbReference type="ARBA" id="ARBA00022801"/>
    </source>
</evidence>
<dbReference type="Proteomes" id="UP000321424">
    <property type="component" value="Unassembled WGS sequence"/>
</dbReference>
<accession>A0A511MQG5</accession>
<evidence type="ECO:0000256" key="1">
    <source>
        <dbReference type="ARBA" id="ARBA00005964"/>
    </source>
</evidence>
<dbReference type="InterPro" id="IPR002018">
    <property type="entry name" value="CarbesteraseB"/>
</dbReference>
<dbReference type="InterPro" id="IPR029058">
    <property type="entry name" value="AB_hydrolase_fold"/>
</dbReference>
<reference evidence="5 6" key="1">
    <citation type="submission" date="2019-07" db="EMBL/GenBank/DDBJ databases">
        <title>Whole genome shotgun sequence of Nocardia ninae NBRC 108245.</title>
        <authorList>
            <person name="Hosoyama A."/>
            <person name="Uohara A."/>
            <person name="Ohji S."/>
            <person name="Ichikawa N."/>
        </authorList>
    </citation>
    <scope>NUCLEOTIDE SEQUENCE [LARGE SCALE GENOMIC DNA]</scope>
    <source>
        <strain evidence="5 6">NBRC 108245</strain>
    </source>
</reference>
<dbReference type="AlphaFoldDB" id="A0A511MQG5"/>
<dbReference type="InterPro" id="IPR019826">
    <property type="entry name" value="Carboxylesterase_B_AS"/>
</dbReference>
<dbReference type="GO" id="GO:0016787">
    <property type="term" value="F:hydrolase activity"/>
    <property type="evidence" value="ECO:0007669"/>
    <property type="project" value="UniProtKB-KW"/>
</dbReference>
<gene>
    <name evidence="5" type="ORF">NN4_72400</name>
</gene>
<dbReference type="Pfam" id="PF00135">
    <property type="entry name" value="COesterase"/>
    <property type="match status" value="1"/>
</dbReference>
<evidence type="ECO:0000256" key="3">
    <source>
        <dbReference type="RuleBase" id="RU361235"/>
    </source>
</evidence>
<keyword evidence="2 3" id="KW-0378">Hydrolase</keyword>
<sequence>MHASVVALPQGKVRGNATGSVSAFLGIPYAAAPLGAALFQVPGPAPSWDGERDATRFGPTAPQLGYAEPLSSILHNPIIDGPEFLNLNVWTPDPTASGLPVMVWIHGGAFRVGSSAVSVYDGHAFARDGVVLVSINYRLGAIGFAAIDGSPANRGLLDQIAALQWVRDNIASFGGDPERVTIFGESAGAMSVATLIASPLATGLFQRAVIQSGNGTIASTLEDGHLVAADFVERLSTAPEDAGIPVLLDAERNLVLDFMFQQLPRRWGESSIAAGLGMMAFVPTIDGHSLTQLPLDAIAGGAAHDIPLIVGSTTDEFRLYTAPAGLTATLTPELLAKTLAARGLDPAIADIYAANRPDASPGDLLSAILTDWAFRLPAVRLAEAAATAHVYEFAWPTSHLDLRACHALEIAFVFDTLTAEGTPMLVGADVPPQTLASEMHHIWVDFAHGRTPCWAPYDASTRTVMTFDAPRSHAVSNPRADELAIWLD</sequence>
<dbReference type="InterPro" id="IPR050309">
    <property type="entry name" value="Type-B_Carboxylest/Lipase"/>
</dbReference>
<comment type="caution">
    <text evidence="5">The sequence shown here is derived from an EMBL/GenBank/DDBJ whole genome shotgun (WGS) entry which is preliminary data.</text>
</comment>
<proteinExistence type="inferred from homology"/>
<dbReference type="RefSeq" id="WP_147140504.1">
    <property type="nucleotide sequence ID" value="NZ_BJXA01000075.1"/>
</dbReference>
<dbReference type="OrthoDB" id="3199405at2"/>
<dbReference type="EMBL" id="BJXA01000075">
    <property type="protein sequence ID" value="GEM42721.1"/>
    <property type="molecule type" value="Genomic_DNA"/>
</dbReference>
<name>A0A511MQG5_9NOCA</name>
<dbReference type="EC" id="3.1.1.-" evidence="3"/>
<evidence type="ECO:0000313" key="6">
    <source>
        <dbReference type="Proteomes" id="UP000321424"/>
    </source>
</evidence>
<feature type="domain" description="Carboxylesterase type B" evidence="4">
    <location>
        <begin position="4"/>
        <end position="486"/>
    </location>
</feature>